<dbReference type="Proteomes" id="UP000184774">
    <property type="component" value="Unassembled WGS sequence"/>
</dbReference>
<sequence length="196" mass="22528">MPESSEEAMRMNQEIEKLFNPNDLTTPTEIDDNITAFCKAISDNAPVLLNVEPENWSRQSCCDLNVKKYIEEHGGKILFGYKVWYNKPNYIEGERHAVWQADDGTLKDVTFNADGEMEVLFIPDRSEMQTSLEANKQKIRWGKTSKVKSLIQLYEQAESMIPMQHMADDVAWATAITYEQWLAGKRMSNMTLQTHG</sequence>
<reference evidence="1 2" key="1">
    <citation type="submission" date="2016-12" db="EMBL/GenBank/DDBJ databases">
        <authorList>
            <person name="Song W.-J."/>
            <person name="Kurnit D.M."/>
        </authorList>
    </citation>
    <scope>NUCLEOTIDE SEQUENCE [LARGE SCALE GENOMIC DNA]</scope>
    <source>
        <strain evidence="1 2">CECT 9026</strain>
    </source>
</reference>
<organism evidence="1 2">
    <name type="scientific">Vibrio spartinae</name>
    <dbReference type="NCBI Taxonomy" id="1918945"/>
    <lineage>
        <taxon>Bacteria</taxon>
        <taxon>Pseudomonadati</taxon>
        <taxon>Pseudomonadota</taxon>
        <taxon>Gammaproteobacteria</taxon>
        <taxon>Vibrionales</taxon>
        <taxon>Vibrionaceae</taxon>
        <taxon>Vibrio</taxon>
    </lineage>
</organism>
<proteinExistence type="predicted"/>
<protein>
    <submittedName>
        <fullName evidence="1">Uncharacterized protein</fullName>
    </submittedName>
</protein>
<dbReference type="AlphaFoldDB" id="A0A1N6MB14"/>
<name>A0A1N6MB14_9VIBR</name>
<dbReference type="EMBL" id="FSSB01000036">
    <property type="protein sequence ID" value="SIO96639.1"/>
    <property type="molecule type" value="Genomic_DNA"/>
</dbReference>
<evidence type="ECO:0000313" key="2">
    <source>
        <dbReference type="Proteomes" id="UP000184774"/>
    </source>
</evidence>
<evidence type="ECO:0000313" key="1">
    <source>
        <dbReference type="EMBL" id="SIO96639.1"/>
    </source>
</evidence>
<gene>
    <name evidence="1" type="ORF">VSP9026_04442</name>
</gene>
<accession>A0A1N6MB14</accession>